<evidence type="ECO:0000313" key="2">
    <source>
        <dbReference type="EMBL" id="CCD50800.1"/>
    </source>
</evidence>
<reference evidence="3" key="1">
    <citation type="journal article" date="2011" name="PLoS Genet.">
        <title>Genomic analysis of the necrotrophic fungal pathogens Sclerotinia sclerotiorum and Botrytis cinerea.</title>
        <authorList>
            <person name="Amselem J."/>
            <person name="Cuomo C.A."/>
            <person name="van Kan J.A."/>
            <person name="Viaud M."/>
            <person name="Benito E.P."/>
            <person name="Couloux A."/>
            <person name="Coutinho P.M."/>
            <person name="de Vries R.P."/>
            <person name="Dyer P.S."/>
            <person name="Fillinger S."/>
            <person name="Fournier E."/>
            <person name="Gout L."/>
            <person name="Hahn M."/>
            <person name="Kohn L."/>
            <person name="Lapalu N."/>
            <person name="Plummer K.M."/>
            <person name="Pradier J.M."/>
            <person name="Quevillon E."/>
            <person name="Sharon A."/>
            <person name="Simon A."/>
            <person name="ten Have A."/>
            <person name="Tudzynski B."/>
            <person name="Tudzynski P."/>
            <person name="Wincker P."/>
            <person name="Andrew M."/>
            <person name="Anthouard V."/>
            <person name="Beever R.E."/>
            <person name="Beffa R."/>
            <person name="Benoit I."/>
            <person name="Bouzid O."/>
            <person name="Brault B."/>
            <person name="Chen Z."/>
            <person name="Choquer M."/>
            <person name="Collemare J."/>
            <person name="Cotton P."/>
            <person name="Danchin E.G."/>
            <person name="Da Silva C."/>
            <person name="Gautier A."/>
            <person name="Giraud C."/>
            <person name="Giraud T."/>
            <person name="Gonzalez C."/>
            <person name="Grossetete S."/>
            <person name="Guldener U."/>
            <person name="Henrissat B."/>
            <person name="Howlett B.J."/>
            <person name="Kodira C."/>
            <person name="Kretschmer M."/>
            <person name="Lappartient A."/>
            <person name="Leroch M."/>
            <person name="Levis C."/>
            <person name="Mauceli E."/>
            <person name="Neuveglise C."/>
            <person name="Oeser B."/>
            <person name="Pearson M."/>
            <person name="Poulain J."/>
            <person name="Poussereau N."/>
            <person name="Quesneville H."/>
            <person name="Rascle C."/>
            <person name="Schumacher J."/>
            <person name="Segurens B."/>
            <person name="Sexton A."/>
            <person name="Silva E."/>
            <person name="Sirven C."/>
            <person name="Soanes D.M."/>
            <person name="Talbot N.J."/>
            <person name="Templeton M."/>
            <person name="Yandava C."/>
            <person name="Yarden O."/>
            <person name="Zeng Q."/>
            <person name="Rollins J.A."/>
            <person name="Lebrun M.H."/>
            <person name="Dickman M."/>
        </authorList>
    </citation>
    <scope>NUCLEOTIDE SEQUENCE [LARGE SCALE GENOMIC DNA]</scope>
    <source>
        <strain evidence="3">T4</strain>
    </source>
</reference>
<evidence type="ECO:0000256" key="1">
    <source>
        <dbReference type="SAM" id="MobiDB-lite"/>
    </source>
</evidence>
<dbReference type="InParanoid" id="G2YGA2"/>
<name>G2YGA2_BOTF4</name>
<gene>
    <name evidence="2" type="ORF">BofuT4_P088630.1</name>
</gene>
<dbReference type="HOGENOM" id="CLU_2654213_0_0_1"/>
<dbReference type="AlphaFoldDB" id="G2YGA2"/>
<feature type="region of interest" description="Disordered" evidence="1">
    <location>
        <begin position="1"/>
        <end position="65"/>
    </location>
</feature>
<dbReference type="EMBL" id="FQ790328">
    <property type="protein sequence ID" value="CCD50800.1"/>
    <property type="molecule type" value="Genomic_DNA"/>
</dbReference>
<feature type="compositionally biased region" description="Basic and acidic residues" evidence="1">
    <location>
        <begin position="18"/>
        <end position="32"/>
    </location>
</feature>
<dbReference type="Proteomes" id="UP000008177">
    <property type="component" value="Unplaced contigs"/>
</dbReference>
<accession>G2YGA2</accession>
<sequence>MAEMKVVELQSKAKRSKARQDGRARMDDDSGRLLRLPPQPGPLIRSKSEISPMKSDHELSSSTPGVHGWYIGARLK</sequence>
<protein>
    <submittedName>
        <fullName evidence="2">Uncharacterized protein</fullName>
    </submittedName>
</protein>
<evidence type="ECO:0000313" key="3">
    <source>
        <dbReference type="Proteomes" id="UP000008177"/>
    </source>
</evidence>
<organism evidence="2 3">
    <name type="scientific">Botryotinia fuckeliana (strain T4)</name>
    <name type="common">Noble rot fungus</name>
    <name type="synonym">Botrytis cinerea</name>
    <dbReference type="NCBI Taxonomy" id="999810"/>
    <lineage>
        <taxon>Eukaryota</taxon>
        <taxon>Fungi</taxon>
        <taxon>Dikarya</taxon>
        <taxon>Ascomycota</taxon>
        <taxon>Pezizomycotina</taxon>
        <taxon>Leotiomycetes</taxon>
        <taxon>Helotiales</taxon>
        <taxon>Sclerotiniaceae</taxon>
        <taxon>Botrytis</taxon>
    </lineage>
</organism>
<proteinExistence type="predicted"/>